<sequence>MNQAPTDFWSKLRAELAHLITVNRSDRRWPMPFAAALSSGLPLLVGAWFGHLDYGLISSLGGLVFLYLLETPMYHRMVALLACAFAMVASYAIGVFSQLYAPASVPALTVTTIVVTMACRYYNMPPPGSFFFVLAASVGAHTPGGILEVPLKVGLLAMGCLLASLIAFIYSLLMLRHQAPKPIPATPKPTFDFVVFDSVVIGVFVGLALTLAQILQLAQPYWVPISCLAVIQGMTLRAVWTKQIHRIVGTGIGLLLAWGVLLLPLTPWTLPLVMITLAFCVEMLVVRHYALAAIFITPLTILLVEAATLGQTAPATLIHGRFWDTVLGCLVGLLGGVCLHSPRFRACLGPLIRRLMPSGLIAVTPSP</sequence>
<feature type="transmembrane region" description="Helical" evidence="5">
    <location>
        <begin position="54"/>
        <end position="70"/>
    </location>
</feature>
<reference evidence="7" key="1">
    <citation type="submission" date="2022-01" db="EMBL/GenBank/DDBJ databases">
        <authorList>
            <person name="Jo J.-H."/>
            <person name="Im W.-T."/>
        </authorList>
    </citation>
    <scope>NUCLEOTIDE SEQUENCE</scope>
    <source>
        <strain evidence="7">XY25</strain>
    </source>
</reference>
<accession>A0ABS9K512</accession>
<dbReference type="InterPro" id="IPR049453">
    <property type="entry name" value="Memb_transporter_dom"/>
</dbReference>
<name>A0ABS9K512_9RHOO</name>
<evidence type="ECO:0000256" key="4">
    <source>
        <dbReference type="ARBA" id="ARBA00023136"/>
    </source>
</evidence>
<evidence type="ECO:0000256" key="5">
    <source>
        <dbReference type="SAM" id="Phobius"/>
    </source>
</evidence>
<evidence type="ECO:0000256" key="2">
    <source>
        <dbReference type="ARBA" id="ARBA00022692"/>
    </source>
</evidence>
<feature type="transmembrane region" description="Helical" evidence="5">
    <location>
        <begin position="77"/>
        <end position="97"/>
    </location>
</feature>
<evidence type="ECO:0000313" key="8">
    <source>
        <dbReference type="Proteomes" id="UP001165384"/>
    </source>
</evidence>
<dbReference type="RefSeq" id="WP_275711526.1">
    <property type="nucleotide sequence ID" value="NZ_JAKLTN010000002.1"/>
</dbReference>
<dbReference type="EMBL" id="JAKLTN010000002">
    <property type="protein sequence ID" value="MCG2578195.1"/>
    <property type="molecule type" value="Genomic_DNA"/>
</dbReference>
<feature type="domain" description="Integral membrane bound transporter" evidence="6">
    <location>
        <begin position="207"/>
        <end position="334"/>
    </location>
</feature>
<keyword evidence="2 5" id="KW-0812">Transmembrane</keyword>
<feature type="transmembrane region" description="Helical" evidence="5">
    <location>
        <begin position="221"/>
        <end position="240"/>
    </location>
</feature>
<keyword evidence="8" id="KW-1185">Reference proteome</keyword>
<feature type="transmembrane region" description="Helical" evidence="5">
    <location>
        <begin position="153"/>
        <end position="173"/>
    </location>
</feature>
<protein>
    <submittedName>
        <fullName evidence="7">FUSC family protein</fullName>
    </submittedName>
</protein>
<dbReference type="Proteomes" id="UP001165384">
    <property type="component" value="Unassembled WGS sequence"/>
</dbReference>
<keyword evidence="4 5" id="KW-0472">Membrane</keyword>
<proteinExistence type="predicted"/>
<evidence type="ECO:0000313" key="7">
    <source>
        <dbReference type="EMBL" id="MCG2578195.1"/>
    </source>
</evidence>
<evidence type="ECO:0000256" key="3">
    <source>
        <dbReference type="ARBA" id="ARBA00022989"/>
    </source>
</evidence>
<keyword evidence="3 5" id="KW-1133">Transmembrane helix</keyword>
<comment type="caution">
    <text evidence="7">The sequence shown here is derived from an EMBL/GenBank/DDBJ whole genome shotgun (WGS) entry which is preliminary data.</text>
</comment>
<feature type="transmembrane region" description="Helical" evidence="5">
    <location>
        <begin position="194"/>
        <end position="215"/>
    </location>
</feature>
<feature type="transmembrane region" description="Helical" evidence="5">
    <location>
        <begin position="252"/>
        <end position="277"/>
    </location>
</feature>
<comment type="subcellular location">
    <subcellularLocation>
        <location evidence="1">Membrane</location>
        <topology evidence="1">Multi-pass membrane protein</topology>
    </subcellularLocation>
</comment>
<evidence type="ECO:0000259" key="6">
    <source>
        <dbReference type="Pfam" id="PF13515"/>
    </source>
</evidence>
<gene>
    <name evidence="7" type="ORF">LZ012_14460</name>
</gene>
<organism evidence="7 8">
    <name type="scientific">Dechloromonas hankyongensis</name>
    <dbReference type="NCBI Taxonomy" id="2908002"/>
    <lineage>
        <taxon>Bacteria</taxon>
        <taxon>Pseudomonadati</taxon>
        <taxon>Pseudomonadota</taxon>
        <taxon>Betaproteobacteria</taxon>
        <taxon>Rhodocyclales</taxon>
        <taxon>Azonexaceae</taxon>
        <taxon>Dechloromonas</taxon>
    </lineage>
</organism>
<feature type="transmembrane region" description="Helical" evidence="5">
    <location>
        <begin position="289"/>
        <end position="310"/>
    </location>
</feature>
<dbReference type="Pfam" id="PF13515">
    <property type="entry name" value="FUSC_2"/>
    <property type="match status" value="1"/>
</dbReference>
<evidence type="ECO:0000256" key="1">
    <source>
        <dbReference type="ARBA" id="ARBA00004141"/>
    </source>
</evidence>